<dbReference type="InterPro" id="IPR058611">
    <property type="entry name" value="Ig_SMCHD1_1st"/>
</dbReference>
<dbReference type="Pfam" id="PF26196">
    <property type="entry name" value="Ig_SMCHD1_4th"/>
    <property type="match status" value="1"/>
</dbReference>
<accession>A0ABN8S6D9</accession>
<protein>
    <submittedName>
        <fullName evidence="5">Uncharacterized protein</fullName>
    </submittedName>
</protein>
<feature type="domain" description="SMCHD1 Ig-like" evidence="2">
    <location>
        <begin position="13"/>
        <end position="86"/>
    </location>
</feature>
<dbReference type="PANTHER" id="PTHR22640:SF2">
    <property type="entry name" value="STRUCTURAL MAINTENANCE OF CHROMOSOMES FLEXIBLE HINGE DOMAIN-CONTAINING PROTEIN 1"/>
    <property type="match status" value="1"/>
</dbReference>
<dbReference type="Pfam" id="PF26195">
    <property type="entry name" value="Ig_SMCHD1_2nd"/>
    <property type="match status" value="1"/>
</dbReference>
<dbReference type="PANTHER" id="PTHR22640">
    <property type="entry name" value="STRUCTURAL MAINTENANCE OF CHROMOSOMES FLEXIBLE HINGE DOMAIN-CONTAINING PROTEIN 1"/>
    <property type="match status" value="1"/>
</dbReference>
<evidence type="ECO:0000313" key="6">
    <source>
        <dbReference type="Proteomes" id="UP001159405"/>
    </source>
</evidence>
<feature type="domain" description="SMCHD1 Ig-like" evidence="4">
    <location>
        <begin position="175"/>
        <end position="218"/>
    </location>
</feature>
<organism evidence="5 6">
    <name type="scientific">Porites lobata</name>
    <dbReference type="NCBI Taxonomy" id="104759"/>
    <lineage>
        <taxon>Eukaryota</taxon>
        <taxon>Metazoa</taxon>
        <taxon>Cnidaria</taxon>
        <taxon>Anthozoa</taxon>
        <taxon>Hexacorallia</taxon>
        <taxon>Scleractinia</taxon>
        <taxon>Fungiina</taxon>
        <taxon>Poritidae</taxon>
        <taxon>Porites</taxon>
    </lineage>
</organism>
<evidence type="ECO:0000259" key="4">
    <source>
        <dbReference type="Pfam" id="PF26196"/>
    </source>
</evidence>
<proteinExistence type="predicted"/>
<keyword evidence="6" id="KW-1185">Reference proteome</keyword>
<dbReference type="InterPro" id="IPR038892">
    <property type="entry name" value="SMCHD1"/>
</dbReference>
<dbReference type="Proteomes" id="UP001159405">
    <property type="component" value="Unassembled WGS sequence"/>
</dbReference>
<dbReference type="InterPro" id="IPR058612">
    <property type="entry name" value="Ig_SMCHD1_2nd"/>
</dbReference>
<dbReference type="Pfam" id="PF26194">
    <property type="entry name" value="Ig_SMCHD1_1st"/>
    <property type="match status" value="1"/>
</dbReference>
<name>A0ABN8S6D9_9CNID</name>
<feature type="domain" description="SMCHD1 Ig-like" evidence="3">
    <location>
        <begin position="92"/>
        <end position="167"/>
    </location>
</feature>
<sequence length="247" mass="26877">MKVDILNGRGESVNKLPGRDKDGDKVITNHVCQHGGKSWPYWFRKMENITLLGPHTLQLQVLLSDSSTAPSIKSLPVHRIKFTVTEAHPNKFTVGMLETPLRVGVPFQIPLNLLDEFNNPSKLSEEKAPVLSASGLELTHQGTSVKGNSLIVKGVVALGSVPSHAGKVRGPPESLAVTPNDSEVTIENNSALQLQVQVQDKAGNLTVQPRLNVVCKFTIGDKIVETFSSNGIPRRTKQYALLPHPVH</sequence>
<dbReference type="EMBL" id="CALNXK010000441">
    <property type="protein sequence ID" value="CAH3185742.1"/>
    <property type="molecule type" value="Genomic_DNA"/>
</dbReference>
<evidence type="ECO:0000313" key="5">
    <source>
        <dbReference type="EMBL" id="CAH3185742.1"/>
    </source>
</evidence>
<dbReference type="InterPro" id="IPR058613">
    <property type="entry name" value="Ig_SMCHD1_4th"/>
</dbReference>
<reference evidence="5 6" key="1">
    <citation type="submission" date="2022-05" db="EMBL/GenBank/DDBJ databases">
        <authorList>
            <consortium name="Genoscope - CEA"/>
            <person name="William W."/>
        </authorList>
    </citation>
    <scope>NUCLEOTIDE SEQUENCE [LARGE SCALE GENOMIC DNA]</scope>
</reference>
<evidence type="ECO:0000259" key="2">
    <source>
        <dbReference type="Pfam" id="PF26194"/>
    </source>
</evidence>
<evidence type="ECO:0000256" key="1">
    <source>
        <dbReference type="SAM" id="MobiDB-lite"/>
    </source>
</evidence>
<comment type="caution">
    <text evidence="5">The sequence shown here is derived from an EMBL/GenBank/DDBJ whole genome shotgun (WGS) entry which is preliminary data.</text>
</comment>
<gene>
    <name evidence="5" type="ORF">PLOB_00033368</name>
</gene>
<evidence type="ECO:0000259" key="3">
    <source>
        <dbReference type="Pfam" id="PF26195"/>
    </source>
</evidence>
<feature type="region of interest" description="Disordered" evidence="1">
    <location>
        <begin position="1"/>
        <end position="20"/>
    </location>
</feature>